<organism evidence="2 3">
    <name type="scientific">Bremerella alba</name>
    <dbReference type="NCBI Taxonomy" id="980252"/>
    <lineage>
        <taxon>Bacteria</taxon>
        <taxon>Pseudomonadati</taxon>
        <taxon>Planctomycetota</taxon>
        <taxon>Planctomycetia</taxon>
        <taxon>Pirellulales</taxon>
        <taxon>Pirellulaceae</taxon>
        <taxon>Bremerella</taxon>
    </lineage>
</organism>
<evidence type="ECO:0008006" key="4">
    <source>
        <dbReference type="Google" id="ProtNLM"/>
    </source>
</evidence>
<evidence type="ECO:0000256" key="1">
    <source>
        <dbReference type="SAM" id="SignalP"/>
    </source>
</evidence>
<keyword evidence="3" id="KW-1185">Reference proteome</keyword>
<dbReference type="Proteomes" id="UP000551616">
    <property type="component" value="Unassembled WGS sequence"/>
</dbReference>
<dbReference type="RefSeq" id="WP_207394942.1">
    <property type="nucleotide sequence ID" value="NZ_JABRWO010000001.1"/>
</dbReference>
<dbReference type="EMBL" id="JABRWO010000001">
    <property type="protein sequence ID" value="MBA2113473.1"/>
    <property type="molecule type" value="Genomic_DNA"/>
</dbReference>
<sequence length="137" mass="14573">MCDQRWMAPGLLLILLIAVGCSSGQNQVEMGHVTGQVFVDGEPAGAGLQLEFAPVTKGVRGSTAVTDDSGYYEAIYSLSSNGVRVGPCVVKLVPPATAPPVPGKKRNLPFPEPYYDEIRQITVSPGQNTIDLEISKK</sequence>
<dbReference type="AlphaFoldDB" id="A0A7V8V200"/>
<feature type="signal peptide" evidence="1">
    <location>
        <begin position="1"/>
        <end position="23"/>
    </location>
</feature>
<name>A0A7V8V200_9BACT</name>
<comment type="caution">
    <text evidence="2">The sequence shown here is derived from an EMBL/GenBank/DDBJ whole genome shotgun (WGS) entry which is preliminary data.</text>
</comment>
<reference evidence="2 3" key="1">
    <citation type="submission" date="2020-05" db="EMBL/GenBank/DDBJ databases">
        <title>Bremerella alba sp. nov., a novel planctomycete isolated from the surface of the macroalga Fucus spiralis.</title>
        <authorList>
            <person name="Godinho O."/>
            <person name="Botelho R."/>
            <person name="Albuquerque L."/>
            <person name="Wiegand S."/>
            <person name="Da Costa M.S."/>
            <person name="Lobo-Da-Cunha A."/>
            <person name="Jogler C."/>
            <person name="Lage O.M."/>
        </authorList>
    </citation>
    <scope>NUCLEOTIDE SEQUENCE [LARGE SCALE GENOMIC DNA]</scope>
    <source>
        <strain evidence="2 3">FF15</strain>
    </source>
</reference>
<keyword evidence="1" id="KW-0732">Signal</keyword>
<evidence type="ECO:0000313" key="2">
    <source>
        <dbReference type="EMBL" id="MBA2113473.1"/>
    </source>
</evidence>
<evidence type="ECO:0000313" key="3">
    <source>
        <dbReference type="Proteomes" id="UP000551616"/>
    </source>
</evidence>
<accession>A0A7V8V200</accession>
<protein>
    <recommendedName>
        <fullName evidence="4">Carboxypeptidase regulatory-like domain-containing protein</fullName>
    </recommendedName>
</protein>
<gene>
    <name evidence="2" type="ORF">HOV93_06220</name>
</gene>
<proteinExistence type="predicted"/>
<dbReference type="PROSITE" id="PS51257">
    <property type="entry name" value="PROKAR_LIPOPROTEIN"/>
    <property type="match status" value="1"/>
</dbReference>
<feature type="chain" id="PRO_5030726789" description="Carboxypeptidase regulatory-like domain-containing protein" evidence="1">
    <location>
        <begin position="24"/>
        <end position="137"/>
    </location>
</feature>